<evidence type="ECO:0000256" key="1">
    <source>
        <dbReference type="SAM" id="Coils"/>
    </source>
</evidence>
<dbReference type="HOGENOM" id="CLU_1569005_0_0_14"/>
<dbReference type="KEGG" id="mfp:MBIO_0619"/>
<feature type="coiled-coil region" evidence="1">
    <location>
        <begin position="138"/>
        <end position="165"/>
    </location>
</feature>
<dbReference type="Proteomes" id="UP000006810">
    <property type="component" value="Chromosome"/>
</dbReference>
<evidence type="ECO:0000313" key="2">
    <source>
        <dbReference type="EMBL" id="BAH69884.1"/>
    </source>
</evidence>
<dbReference type="Gene3D" id="6.10.320.10">
    <property type="match status" value="1"/>
</dbReference>
<organism evidence="2 3">
    <name type="scientific">Mycoplasmopsis fermentans (strain ATCC 19989 / NBRC 14854 / NCTC 10117 / PG18)</name>
    <name type="common">Mycoplasma fermentans</name>
    <dbReference type="NCBI Taxonomy" id="496833"/>
    <lineage>
        <taxon>Bacteria</taxon>
        <taxon>Bacillati</taxon>
        <taxon>Mycoplasmatota</taxon>
        <taxon>Mycoplasmoidales</taxon>
        <taxon>Metamycoplasmataceae</taxon>
        <taxon>Mycoplasmopsis</taxon>
    </lineage>
</organism>
<dbReference type="eggNOG" id="ENOG502ZHBP">
    <property type="taxonomic scope" value="Bacteria"/>
</dbReference>
<dbReference type="EMBL" id="AP009608">
    <property type="protein sequence ID" value="BAH69884.1"/>
    <property type="molecule type" value="Genomic_DNA"/>
</dbReference>
<accession>C4XFG2</accession>
<gene>
    <name evidence="2" type="ordered locus">MBIO_0619</name>
</gene>
<evidence type="ECO:0000313" key="3">
    <source>
        <dbReference type="Proteomes" id="UP000006810"/>
    </source>
</evidence>
<reference evidence="2 3" key="1">
    <citation type="journal article" date="2009" name="Curr. Microbiol.">
        <title>Molecular cloning and expression of a novel cholinephosphotransferase involved in glycoglycerophospholipid biosynthesis of Mycoplasma fermentans.</title>
        <authorList>
            <person name="Ishida N."/>
            <person name="Irikura D."/>
            <person name="Matsuda K."/>
            <person name="Sato S."/>
            <person name="Asano K."/>
        </authorList>
    </citation>
    <scope>NUCLEOTIDE SEQUENCE [LARGE SCALE GENOMIC DNA]</scope>
    <source>
        <strain evidence="3">ATCC 19989 / NBRC 14854 / NCTC 10117 / PG18</strain>
    </source>
</reference>
<name>C4XFG2_MYCFP</name>
<dbReference type="AlphaFoldDB" id="C4XFG2"/>
<sequence>MIIIYKGANVKLSIKEIIKRIKILEDELIVLNQEEDKDNYVIYLKDETVEKSSYNFNKTNKKRQEINQEILRLKIIVQKANIKTITSYKGLSISELLILLAQKSSLVQRFDLLCSKKQKTRKTTNDGQIEYIEYLYDINELKNTNLKLKQEIATMQVAIDKANIETLIEI</sequence>
<protein>
    <submittedName>
        <fullName evidence="2">Uncharacterized protein</fullName>
    </submittedName>
</protein>
<keyword evidence="3" id="KW-1185">Reference proteome</keyword>
<keyword evidence="1" id="KW-0175">Coiled coil</keyword>
<proteinExistence type="predicted"/>
<dbReference type="PATRIC" id="fig|496833.3.peg.210"/>